<keyword evidence="2" id="KW-1185">Reference proteome</keyword>
<reference evidence="1" key="1">
    <citation type="journal article" date="2019" name="Environ. Microbiol.">
        <title>Fungal ecological strategies reflected in gene transcription - a case study of two litter decomposers.</title>
        <authorList>
            <person name="Barbi F."/>
            <person name="Kohler A."/>
            <person name="Barry K."/>
            <person name="Baskaran P."/>
            <person name="Daum C."/>
            <person name="Fauchery L."/>
            <person name="Ihrmark K."/>
            <person name="Kuo A."/>
            <person name="LaButti K."/>
            <person name="Lipzen A."/>
            <person name="Morin E."/>
            <person name="Grigoriev I.V."/>
            <person name="Henrissat B."/>
            <person name="Lindahl B."/>
            <person name="Martin F."/>
        </authorList>
    </citation>
    <scope>NUCLEOTIDE SEQUENCE</scope>
    <source>
        <strain evidence="1">JB14</strain>
    </source>
</reference>
<dbReference type="Proteomes" id="UP000799118">
    <property type="component" value="Unassembled WGS sequence"/>
</dbReference>
<dbReference type="AlphaFoldDB" id="A0A6A4GA21"/>
<name>A0A6A4GA21_9AGAR</name>
<organism evidence="1 2">
    <name type="scientific">Gymnopus androsaceus JB14</name>
    <dbReference type="NCBI Taxonomy" id="1447944"/>
    <lineage>
        <taxon>Eukaryota</taxon>
        <taxon>Fungi</taxon>
        <taxon>Dikarya</taxon>
        <taxon>Basidiomycota</taxon>
        <taxon>Agaricomycotina</taxon>
        <taxon>Agaricomycetes</taxon>
        <taxon>Agaricomycetidae</taxon>
        <taxon>Agaricales</taxon>
        <taxon>Marasmiineae</taxon>
        <taxon>Omphalotaceae</taxon>
        <taxon>Gymnopus</taxon>
    </lineage>
</organism>
<accession>A0A6A4GA21</accession>
<proteinExistence type="predicted"/>
<evidence type="ECO:0000313" key="2">
    <source>
        <dbReference type="Proteomes" id="UP000799118"/>
    </source>
</evidence>
<gene>
    <name evidence="1" type="ORF">BT96DRAFT_304057</name>
</gene>
<feature type="non-terminal residue" evidence="1">
    <location>
        <position position="1"/>
    </location>
</feature>
<dbReference type="EMBL" id="ML771765">
    <property type="protein sequence ID" value="KAE9382326.1"/>
    <property type="molecule type" value="Genomic_DNA"/>
</dbReference>
<protein>
    <submittedName>
        <fullName evidence="1">Uncharacterized protein</fullName>
    </submittedName>
</protein>
<sequence>IIDASSLSPNYNYLWWYLRSRVKYTEQEKKQLLINLAIEGPYNSPCINPHSSPTPNPSIPSLTTRSFDLFKLH</sequence>
<evidence type="ECO:0000313" key="1">
    <source>
        <dbReference type="EMBL" id="KAE9382326.1"/>
    </source>
</evidence>